<evidence type="ECO:0000256" key="7">
    <source>
        <dbReference type="ARBA" id="ARBA00023180"/>
    </source>
</evidence>
<dbReference type="PANTHER" id="PTHR48063:SF112">
    <property type="entry name" value="RECEPTOR LIKE PROTEIN 30-LIKE"/>
    <property type="match status" value="1"/>
</dbReference>
<sequence>MDRWLKRASGPPTGPSFDALPDELLLTVIQLVPKVTSNLLGSAAELESRGPVERVCRRWRQLALQLPARLSIDFCAAHDLELSLSNEEFTAALERLLPHLSCRRIASLKVAGCTSLLAPQVPAHLARVLYPELRSLHLAGASLPHFASFLPLCRHLEELSVNTVYDDDIDDILDQQLLCSHLCGLGCTLKRLHLTTDVLEDPLATTIRHHVQPAALTLRADDPTADMWLPQLQECNVMVRFSAQMSQLNSRLQAASLTQLSSLVLQDVRPAAARLASHPSLPALPRLPALRELLSSLGLRGEGLTSLPPEFSQLSSLNQLVIADAAIKPPPLETFRRLPGLTALHLRNCQLESLLDGPYLSGLKSLDISYNWEGLACNIPFAVTAAHGLQALCIDFAPGDLLHEPLRTAELRNWWQDVQWKLHCFPRLKVLAMEVDMELAAEPEVAALLDEVRSTFPSCQLDLAGHLSRRPRPITFPSSTHLFSMERWLKRASGPPTGPSFDALPDELLLAVIKLVPKVTSNLLGSAVELESRGPVERVCRRWRQLALQLPSSLSVQLCELHDLDLNEEASRAAIEQLLPHLSCRRITMLRISGCTYELAPEVPASLAHALYPELRSLHLGGPSLLHCSSFLPLCRRLEELTLCTSSLMDEARQLLRAHLCGLRCPVQQLRMHLNVPDEQLMKTIRQHMPLAALTLSATPAAVEWLPQLRHCTILVQNAAHLDVLETDLDEDTAQLLPQLCRLSVYDQRPGSQREALPPTFRGLQHLPALRKLECQGSMVASAWRCPHLTSLQLTHAPGISMLHTCMAQCTGLRQLQLQGCSFKDEAISSSLCTKLGQLTSLAFLGTAPFWVPANFSTLSSLRQLVIEDGSIESCDVDIIRWLPGLTALGLPDCELESLPEGPYLSGLKSLDLSGSNPGLASPIPFSATAASGLQALRISCNVAEADEWWADVEWKLRYFQGLKLLCLNVGLEDATDPEVAALAERIRSELPGCQLELDGHLCDHPEYAGLADFD</sequence>
<dbReference type="InterPro" id="IPR032675">
    <property type="entry name" value="LRR_dom_sf"/>
</dbReference>
<dbReference type="PANTHER" id="PTHR48063">
    <property type="entry name" value="LRR RECEPTOR-LIKE KINASE"/>
    <property type="match status" value="1"/>
</dbReference>
<keyword evidence="5" id="KW-1133">Transmembrane helix</keyword>
<reference evidence="8" key="1">
    <citation type="submission" date="2020-11" db="EMBL/GenBank/DDBJ databases">
        <title>Chlorella ohadii genome sequencing and assembly.</title>
        <authorList>
            <person name="Murik O."/>
            <person name="Treves H."/>
            <person name="Kedem I."/>
            <person name="Shotland Y."/>
            <person name="Kaplan A."/>
        </authorList>
    </citation>
    <scope>NUCLEOTIDE SEQUENCE</scope>
    <source>
        <strain evidence="8">1</strain>
    </source>
</reference>
<dbReference type="Gene3D" id="3.80.10.10">
    <property type="entry name" value="Ribonuclease Inhibitor"/>
    <property type="match status" value="2"/>
</dbReference>
<proteinExistence type="predicted"/>
<dbReference type="GO" id="GO:0005930">
    <property type="term" value="C:axoneme"/>
    <property type="evidence" value="ECO:0007669"/>
    <property type="project" value="UniProtKB-SubCell"/>
</dbReference>
<dbReference type="InterPro" id="IPR046956">
    <property type="entry name" value="RLP23-like"/>
</dbReference>
<keyword evidence="9" id="KW-1185">Reference proteome</keyword>
<dbReference type="Gene3D" id="1.20.1280.50">
    <property type="match status" value="2"/>
</dbReference>
<dbReference type="SUPFAM" id="SSF52047">
    <property type="entry name" value="RNI-like"/>
    <property type="match status" value="2"/>
</dbReference>
<keyword evidence="6" id="KW-0472">Membrane</keyword>
<dbReference type="EMBL" id="JADXDR010000060">
    <property type="protein sequence ID" value="KAI7841785.1"/>
    <property type="molecule type" value="Genomic_DNA"/>
</dbReference>
<name>A0AAD5DTJ5_9CHLO</name>
<evidence type="ECO:0000313" key="8">
    <source>
        <dbReference type="EMBL" id="KAI7841785.1"/>
    </source>
</evidence>
<evidence type="ECO:0000256" key="5">
    <source>
        <dbReference type="ARBA" id="ARBA00022989"/>
    </source>
</evidence>
<evidence type="ECO:0000256" key="6">
    <source>
        <dbReference type="ARBA" id="ARBA00023136"/>
    </source>
</evidence>
<evidence type="ECO:0000256" key="4">
    <source>
        <dbReference type="ARBA" id="ARBA00022729"/>
    </source>
</evidence>
<dbReference type="SUPFAM" id="SSF52058">
    <property type="entry name" value="L domain-like"/>
    <property type="match status" value="1"/>
</dbReference>
<dbReference type="Proteomes" id="UP001205105">
    <property type="component" value="Unassembled WGS sequence"/>
</dbReference>
<evidence type="ECO:0000313" key="9">
    <source>
        <dbReference type="Proteomes" id="UP001205105"/>
    </source>
</evidence>
<organism evidence="8 9">
    <name type="scientific">Chlorella ohadii</name>
    <dbReference type="NCBI Taxonomy" id="2649997"/>
    <lineage>
        <taxon>Eukaryota</taxon>
        <taxon>Viridiplantae</taxon>
        <taxon>Chlorophyta</taxon>
        <taxon>core chlorophytes</taxon>
        <taxon>Trebouxiophyceae</taxon>
        <taxon>Chlorellales</taxon>
        <taxon>Chlorellaceae</taxon>
        <taxon>Chlorella clade</taxon>
        <taxon>Chlorella</taxon>
    </lineage>
</organism>
<keyword evidence="3" id="KW-0812">Transmembrane</keyword>
<keyword evidence="7" id="KW-0325">Glycoprotein</keyword>
<protein>
    <submittedName>
        <fullName evidence="8">Uncharacterized protein</fullName>
    </submittedName>
</protein>
<comment type="subcellular location">
    <subcellularLocation>
        <location evidence="1">Cytoplasm</location>
        <location evidence="1">Cytoskeleton</location>
        <location evidence="1">Cilium axoneme</location>
    </subcellularLocation>
    <subcellularLocation>
        <location evidence="2">Membrane</location>
        <topology evidence="2">Single-pass type I membrane protein</topology>
    </subcellularLocation>
</comment>
<evidence type="ECO:0000256" key="2">
    <source>
        <dbReference type="ARBA" id="ARBA00004479"/>
    </source>
</evidence>
<dbReference type="GO" id="GO:0016020">
    <property type="term" value="C:membrane"/>
    <property type="evidence" value="ECO:0007669"/>
    <property type="project" value="UniProtKB-SubCell"/>
</dbReference>
<evidence type="ECO:0000256" key="1">
    <source>
        <dbReference type="ARBA" id="ARBA00004430"/>
    </source>
</evidence>
<accession>A0AAD5DTJ5</accession>
<gene>
    <name evidence="8" type="ORF">COHA_004650</name>
</gene>
<comment type="caution">
    <text evidence="8">The sequence shown here is derived from an EMBL/GenBank/DDBJ whole genome shotgun (WGS) entry which is preliminary data.</text>
</comment>
<keyword evidence="4" id="KW-0732">Signal</keyword>
<evidence type="ECO:0000256" key="3">
    <source>
        <dbReference type="ARBA" id="ARBA00022692"/>
    </source>
</evidence>
<dbReference type="AlphaFoldDB" id="A0AAD5DTJ5"/>